<feature type="transmembrane region" description="Helical" evidence="2">
    <location>
        <begin position="161"/>
        <end position="182"/>
    </location>
</feature>
<keyword evidence="2" id="KW-1133">Transmembrane helix</keyword>
<feature type="transmembrane region" description="Helical" evidence="2">
    <location>
        <begin position="15"/>
        <end position="35"/>
    </location>
</feature>
<evidence type="ECO:0000313" key="4">
    <source>
        <dbReference type="Proteomes" id="UP000799439"/>
    </source>
</evidence>
<dbReference type="AlphaFoldDB" id="A0A9P4MBZ5"/>
<accession>A0A9P4MBZ5</accession>
<dbReference type="OrthoDB" id="3791566at2759"/>
<evidence type="ECO:0000313" key="3">
    <source>
        <dbReference type="EMBL" id="KAF2147628.1"/>
    </source>
</evidence>
<feature type="compositionally biased region" description="Basic and acidic residues" evidence="1">
    <location>
        <begin position="223"/>
        <end position="251"/>
    </location>
</feature>
<protein>
    <recommendedName>
        <fullName evidence="5">Cadmium resistance transporter</fullName>
    </recommendedName>
</protein>
<evidence type="ECO:0000256" key="2">
    <source>
        <dbReference type="SAM" id="Phobius"/>
    </source>
</evidence>
<organism evidence="3 4">
    <name type="scientific">Myriangium duriaei CBS 260.36</name>
    <dbReference type="NCBI Taxonomy" id="1168546"/>
    <lineage>
        <taxon>Eukaryota</taxon>
        <taxon>Fungi</taxon>
        <taxon>Dikarya</taxon>
        <taxon>Ascomycota</taxon>
        <taxon>Pezizomycotina</taxon>
        <taxon>Dothideomycetes</taxon>
        <taxon>Dothideomycetidae</taxon>
        <taxon>Myriangiales</taxon>
        <taxon>Myriangiaceae</taxon>
        <taxon>Myriangium</taxon>
    </lineage>
</organism>
<dbReference type="EMBL" id="ML996096">
    <property type="protein sequence ID" value="KAF2147628.1"/>
    <property type="molecule type" value="Genomic_DNA"/>
</dbReference>
<evidence type="ECO:0000256" key="1">
    <source>
        <dbReference type="SAM" id="MobiDB-lite"/>
    </source>
</evidence>
<dbReference type="Proteomes" id="UP000799439">
    <property type="component" value="Unassembled WGS sequence"/>
</dbReference>
<dbReference type="InterPro" id="IPR004676">
    <property type="entry name" value="Cd-R_transporter"/>
</dbReference>
<feature type="region of interest" description="Disordered" evidence="1">
    <location>
        <begin position="198"/>
        <end position="268"/>
    </location>
</feature>
<feature type="transmembrane region" description="Helical" evidence="2">
    <location>
        <begin position="86"/>
        <end position="107"/>
    </location>
</feature>
<keyword evidence="2" id="KW-0812">Transmembrane</keyword>
<comment type="caution">
    <text evidence="3">The sequence shown here is derived from an EMBL/GenBank/DDBJ whole genome shotgun (WGS) entry which is preliminary data.</text>
</comment>
<feature type="transmembrane region" description="Helical" evidence="2">
    <location>
        <begin position="119"/>
        <end position="137"/>
    </location>
</feature>
<gene>
    <name evidence="3" type="ORF">K461DRAFT_248901</name>
</gene>
<keyword evidence="2" id="KW-0472">Membrane</keyword>
<feature type="transmembrane region" description="Helical" evidence="2">
    <location>
        <begin position="56"/>
        <end position="74"/>
    </location>
</feature>
<keyword evidence="4" id="KW-1185">Reference proteome</keyword>
<reference evidence="3" key="1">
    <citation type="journal article" date="2020" name="Stud. Mycol.">
        <title>101 Dothideomycetes genomes: a test case for predicting lifestyles and emergence of pathogens.</title>
        <authorList>
            <person name="Haridas S."/>
            <person name="Albert R."/>
            <person name="Binder M."/>
            <person name="Bloem J."/>
            <person name="Labutti K."/>
            <person name="Salamov A."/>
            <person name="Andreopoulos B."/>
            <person name="Baker S."/>
            <person name="Barry K."/>
            <person name="Bills G."/>
            <person name="Bluhm B."/>
            <person name="Cannon C."/>
            <person name="Castanera R."/>
            <person name="Culley D."/>
            <person name="Daum C."/>
            <person name="Ezra D."/>
            <person name="Gonzalez J."/>
            <person name="Henrissat B."/>
            <person name="Kuo A."/>
            <person name="Liang C."/>
            <person name="Lipzen A."/>
            <person name="Lutzoni F."/>
            <person name="Magnuson J."/>
            <person name="Mondo S."/>
            <person name="Nolan M."/>
            <person name="Ohm R."/>
            <person name="Pangilinan J."/>
            <person name="Park H.-J."/>
            <person name="Ramirez L."/>
            <person name="Alfaro M."/>
            <person name="Sun H."/>
            <person name="Tritt A."/>
            <person name="Yoshinaga Y."/>
            <person name="Zwiers L.-H."/>
            <person name="Turgeon B."/>
            <person name="Goodwin S."/>
            <person name="Spatafora J."/>
            <person name="Crous P."/>
            <person name="Grigoriev I."/>
        </authorList>
    </citation>
    <scope>NUCLEOTIDE SEQUENCE</scope>
    <source>
        <strain evidence="3">CBS 260.36</strain>
    </source>
</reference>
<dbReference type="Pfam" id="PF03596">
    <property type="entry name" value="Cad"/>
    <property type="match status" value="1"/>
</dbReference>
<proteinExistence type="predicted"/>
<name>A0A9P4MBZ5_9PEZI</name>
<sequence length="268" mass="29830">MIGFGVSLVLPSEPIGFLGLLPVLLGVWKFFGLVFPRKQVQVEEGKSTAAGWKGTIKVASITVMNGGDNIGTYIPLFSQAKKSDIAVYVIVYYILLGLWCLVAFLIMKQRHILSVAEKYAGYVIPFLYIGLGIYIMVKSSCYPWSIDKINNSFLLNPGETIMAVVTALVLLVCIGAIIWFRLRQRAVSIRRDAAEETEMIQPTGGTDQVLHPRDEVWNEQAVDEEHRRRPDRRPDNSPGKDDDQSGKEDANRTTSANIDALSVQPESR</sequence>
<evidence type="ECO:0008006" key="5">
    <source>
        <dbReference type="Google" id="ProtNLM"/>
    </source>
</evidence>